<dbReference type="InParanoid" id="A0A667YCR6"/>
<dbReference type="GO" id="GO:0004674">
    <property type="term" value="F:protein serine/threonine kinase activity"/>
    <property type="evidence" value="ECO:0007669"/>
    <property type="project" value="UniProtKB-KW"/>
</dbReference>
<reference evidence="11" key="2">
    <citation type="submission" date="2025-08" db="UniProtKB">
        <authorList>
            <consortium name="Ensembl"/>
        </authorList>
    </citation>
    <scope>IDENTIFICATION</scope>
</reference>
<proteinExistence type="inferred from homology"/>
<dbReference type="InterPro" id="IPR008271">
    <property type="entry name" value="Ser/Thr_kinase_AS"/>
</dbReference>
<keyword evidence="3" id="KW-0723">Serine/threonine-protein kinase</keyword>
<dbReference type="Gene3D" id="3.30.200.20">
    <property type="entry name" value="Phosphorylase Kinase, domain 1"/>
    <property type="match status" value="1"/>
</dbReference>
<dbReference type="PANTHER" id="PTHR22984:SF11">
    <property type="entry name" value="AURORA KINASE-RELATED"/>
    <property type="match status" value="1"/>
</dbReference>
<comment type="catalytic activity">
    <reaction evidence="8">
        <text>L-threonyl-[protein] + ATP = O-phospho-L-threonyl-[protein] + ADP + H(+)</text>
        <dbReference type="Rhea" id="RHEA:46608"/>
        <dbReference type="Rhea" id="RHEA-COMP:11060"/>
        <dbReference type="Rhea" id="RHEA-COMP:11605"/>
        <dbReference type="ChEBI" id="CHEBI:15378"/>
        <dbReference type="ChEBI" id="CHEBI:30013"/>
        <dbReference type="ChEBI" id="CHEBI:30616"/>
        <dbReference type="ChEBI" id="CHEBI:61977"/>
        <dbReference type="ChEBI" id="CHEBI:456216"/>
        <dbReference type="EC" id="2.7.11.1"/>
    </reaction>
</comment>
<dbReference type="Ensembl" id="ENSMMDT00005028767.1">
    <property type="protein sequence ID" value="ENSMMDP00005028095.1"/>
    <property type="gene ID" value="ENSMMDG00005013452.1"/>
</dbReference>
<dbReference type="PROSITE" id="PS50011">
    <property type="entry name" value="PROTEIN_KINASE_DOM"/>
    <property type="match status" value="1"/>
</dbReference>
<reference evidence="11" key="1">
    <citation type="submission" date="2019-06" db="EMBL/GenBank/DDBJ databases">
        <authorList>
            <consortium name="Wellcome Sanger Institute Data Sharing"/>
        </authorList>
    </citation>
    <scope>NUCLEOTIDE SEQUENCE [LARGE SCALE GENOMIC DNA]</scope>
</reference>
<evidence type="ECO:0000259" key="10">
    <source>
        <dbReference type="PROSITE" id="PS50011"/>
    </source>
</evidence>
<dbReference type="Pfam" id="PF00069">
    <property type="entry name" value="Pkinase"/>
    <property type="match status" value="1"/>
</dbReference>
<evidence type="ECO:0000256" key="8">
    <source>
        <dbReference type="ARBA" id="ARBA00047899"/>
    </source>
</evidence>
<dbReference type="GO" id="GO:0005737">
    <property type="term" value="C:cytoplasm"/>
    <property type="evidence" value="ECO:0007669"/>
    <property type="project" value="TreeGrafter"/>
</dbReference>
<dbReference type="PROSITE" id="PS00108">
    <property type="entry name" value="PROTEIN_KINASE_ST"/>
    <property type="match status" value="1"/>
</dbReference>
<keyword evidence="4" id="KW-0808">Transferase</keyword>
<comment type="similarity">
    <text evidence="1">Belongs to the protein kinase superfamily. CAMK Ser/Thr protein kinase family. PIM subfamily.</text>
</comment>
<dbReference type="Gene3D" id="1.10.510.10">
    <property type="entry name" value="Transferase(Phosphotransferase) domain 1"/>
    <property type="match status" value="1"/>
</dbReference>
<evidence type="ECO:0000256" key="4">
    <source>
        <dbReference type="ARBA" id="ARBA00022679"/>
    </source>
</evidence>
<dbReference type="GeneTree" id="ENSGT00940000163427"/>
<dbReference type="GO" id="GO:0043066">
    <property type="term" value="P:negative regulation of apoptotic process"/>
    <property type="evidence" value="ECO:0007669"/>
    <property type="project" value="TreeGrafter"/>
</dbReference>
<organism evidence="11 12">
    <name type="scientific">Myripristis murdjan</name>
    <name type="common">pinecone soldierfish</name>
    <dbReference type="NCBI Taxonomy" id="586833"/>
    <lineage>
        <taxon>Eukaryota</taxon>
        <taxon>Metazoa</taxon>
        <taxon>Chordata</taxon>
        <taxon>Craniata</taxon>
        <taxon>Vertebrata</taxon>
        <taxon>Euteleostomi</taxon>
        <taxon>Actinopterygii</taxon>
        <taxon>Neopterygii</taxon>
        <taxon>Teleostei</taxon>
        <taxon>Neoteleostei</taxon>
        <taxon>Acanthomorphata</taxon>
        <taxon>Holocentriformes</taxon>
        <taxon>Holocentridae</taxon>
        <taxon>Myripristis</taxon>
    </lineage>
</organism>
<dbReference type="InterPro" id="IPR011009">
    <property type="entry name" value="Kinase-like_dom_sf"/>
</dbReference>
<evidence type="ECO:0000313" key="11">
    <source>
        <dbReference type="Ensembl" id="ENSMMDP00005028095.1"/>
    </source>
</evidence>
<dbReference type="InterPro" id="IPR000719">
    <property type="entry name" value="Prot_kinase_dom"/>
</dbReference>
<dbReference type="SMART" id="SM00220">
    <property type="entry name" value="S_TKc"/>
    <property type="match status" value="1"/>
</dbReference>
<keyword evidence="5" id="KW-0547">Nucleotide-binding</keyword>
<dbReference type="Proteomes" id="UP000472263">
    <property type="component" value="Chromosome 21"/>
</dbReference>
<evidence type="ECO:0000256" key="3">
    <source>
        <dbReference type="ARBA" id="ARBA00022527"/>
    </source>
</evidence>
<dbReference type="AlphaFoldDB" id="A0A667YCR6"/>
<evidence type="ECO:0000313" key="12">
    <source>
        <dbReference type="Proteomes" id="UP000472263"/>
    </source>
</evidence>
<evidence type="ECO:0000256" key="5">
    <source>
        <dbReference type="ARBA" id="ARBA00022741"/>
    </source>
</evidence>
<name>A0A667YCR6_9TELE</name>
<accession>A0A667YCR6</accession>
<evidence type="ECO:0000256" key="9">
    <source>
        <dbReference type="ARBA" id="ARBA00048679"/>
    </source>
</evidence>
<keyword evidence="6" id="KW-0418">Kinase</keyword>
<evidence type="ECO:0000256" key="6">
    <source>
        <dbReference type="ARBA" id="ARBA00022777"/>
    </source>
</evidence>
<dbReference type="PANTHER" id="PTHR22984">
    <property type="entry name" value="SERINE/THREONINE-PROTEIN KINASE PIM"/>
    <property type="match status" value="1"/>
</dbReference>
<reference evidence="11" key="3">
    <citation type="submission" date="2025-09" db="UniProtKB">
        <authorList>
            <consortium name="Ensembl"/>
        </authorList>
    </citation>
    <scope>IDENTIFICATION</scope>
</reference>
<evidence type="ECO:0000256" key="2">
    <source>
        <dbReference type="ARBA" id="ARBA00012513"/>
    </source>
</evidence>
<dbReference type="GO" id="GO:0005524">
    <property type="term" value="F:ATP binding"/>
    <property type="evidence" value="ECO:0007669"/>
    <property type="project" value="UniProtKB-KW"/>
</dbReference>
<evidence type="ECO:0000256" key="1">
    <source>
        <dbReference type="ARBA" id="ARBA00005505"/>
    </source>
</evidence>
<dbReference type="InterPro" id="IPR051138">
    <property type="entry name" value="PIM_Ser/Thr_kinase"/>
</dbReference>
<protein>
    <recommendedName>
        <fullName evidence="2">non-specific serine/threonine protein kinase</fullName>
        <ecNumber evidence="2">2.7.11.1</ecNumber>
    </recommendedName>
</protein>
<keyword evidence="7" id="KW-0067">ATP-binding</keyword>
<feature type="domain" description="Protein kinase" evidence="10">
    <location>
        <begin position="38"/>
        <end position="280"/>
    </location>
</feature>
<dbReference type="EC" id="2.7.11.1" evidence="2"/>
<comment type="catalytic activity">
    <reaction evidence="9">
        <text>L-seryl-[protein] + ATP = O-phospho-L-seryl-[protein] + ADP + H(+)</text>
        <dbReference type="Rhea" id="RHEA:17989"/>
        <dbReference type="Rhea" id="RHEA-COMP:9863"/>
        <dbReference type="Rhea" id="RHEA-COMP:11604"/>
        <dbReference type="ChEBI" id="CHEBI:15378"/>
        <dbReference type="ChEBI" id="CHEBI:29999"/>
        <dbReference type="ChEBI" id="CHEBI:30616"/>
        <dbReference type="ChEBI" id="CHEBI:83421"/>
        <dbReference type="ChEBI" id="CHEBI:456216"/>
        <dbReference type="EC" id="2.7.11.1"/>
    </reaction>
</comment>
<evidence type="ECO:0000256" key="7">
    <source>
        <dbReference type="ARBA" id="ARBA00022840"/>
    </source>
</evidence>
<keyword evidence="12" id="KW-1185">Reference proteome</keyword>
<dbReference type="SUPFAM" id="SSF56112">
    <property type="entry name" value="Protein kinase-like (PK-like)"/>
    <property type="match status" value="1"/>
</dbReference>
<dbReference type="GO" id="GO:0007346">
    <property type="term" value="P:regulation of mitotic cell cycle"/>
    <property type="evidence" value="ECO:0007669"/>
    <property type="project" value="TreeGrafter"/>
</dbReference>
<sequence>MSQPHKQPEFFFFFFFFTTCRQEDTDLGGRPTEFQAKYLQAQPLGKGGFGSVFAGFRIADYLPLVDGKLYQFPLEVELLLQVGAGAGPSGSSAAVTLLDWFYMEQQLILVMERPFPSVDLHHYLTWKGEGVCVCVCVQLVDAAIEIHTKGVFHRDLKPRNILMDIRSQLPCVRLIDFGCGATLHEGLYTEHRGTFYYTPPEWFRFRRCSAGPTTVWQVGVVLFEMLFSYRPFKTESQIIHSHLVFGDEVSQECQHFLSQCLAKSPESRPTLEQLRLHPWLKSQMSLGLLPTIWSPLLWQSACLCEGLFSSLHGQLGVTAL</sequence>